<feature type="binding site" evidence="1">
    <location>
        <position position="95"/>
    </location>
    <ligand>
        <name>Mg(2+)</name>
        <dbReference type="ChEBI" id="CHEBI:18420"/>
        <label>1</label>
        <note>catalytic</note>
    </ligand>
</feature>
<dbReference type="STRING" id="1797994.A2227_06190"/>
<dbReference type="Proteomes" id="UP000178367">
    <property type="component" value="Unassembled WGS sequence"/>
</dbReference>
<dbReference type="InterPro" id="IPR000760">
    <property type="entry name" value="Inositol_monophosphatase-like"/>
</dbReference>
<sequence>MKIPHILITINGRNDMNGLEEILGINRNMLGHIMKTTVFKAMNAIGQERFVFTSEDKASETGKAHDIVTSADRKAQDIYLNVFRELLPDFGIIAEEEKYRRPHSTKRKVYFTIDPLDGTDGFSRRQSFGVSTMIALAVEKEIVAAFVGDINTDEIFFLWPGSDEVELLDNGSARMEKRKLAIDPGRPLKGQYVLLRKPPNRYSEVSRKIIALDTADPLFKSLNVIGGSIGLSFSQLWKGVFGALLLGTSYETPWDSAPVIGISKKMGFKFFALDPADPKNIREINPKPIEKIYKRDFEVLVIHESRKEEFLAWTRENL</sequence>
<dbReference type="GO" id="GO:0007165">
    <property type="term" value="P:signal transduction"/>
    <property type="evidence" value="ECO:0007669"/>
    <property type="project" value="TreeGrafter"/>
</dbReference>
<dbReference type="SUPFAM" id="SSF56655">
    <property type="entry name" value="Carbohydrate phosphatase"/>
    <property type="match status" value="1"/>
</dbReference>
<dbReference type="AlphaFoldDB" id="A0A1F5SJF3"/>
<comment type="caution">
    <text evidence="2">The sequence shown here is derived from an EMBL/GenBank/DDBJ whole genome shotgun (WGS) entry which is preliminary data.</text>
</comment>
<organism evidence="2 3">
    <name type="scientific">Candidatus Falkowbacteria bacterium RIFOXYA2_FULL_47_19</name>
    <dbReference type="NCBI Taxonomy" id="1797994"/>
    <lineage>
        <taxon>Bacteria</taxon>
        <taxon>Candidatus Falkowiibacteriota</taxon>
    </lineage>
</organism>
<evidence type="ECO:0000313" key="3">
    <source>
        <dbReference type="Proteomes" id="UP000178367"/>
    </source>
</evidence>
<dbReference type="PANTHER" id="PTHR20854:SF4">
    <property type="entry name" value="INOSITOL-1-MONOPHOSPHATASE-RELATED"/>
    <property type="match status" value="1"/>
</dbReference>
<feature type="binding site" evidence="1">
    <location>
        <position position="116"/>
    </location>
    <ligand>
        <name>Mg(2+)</name>
        <dbReference type="ChEBI" id="CHEBI:18420"/>
        <label>1</label>
        <note>catalytic</note>
    </ligand>
</feature>
<evidence type="ECO:0000313" key="2">
    <source>
        <dbReference type="EMBL" id="OGF26848.1"/>
    </source>
</evidence>
<keyword evidence="1" id="KW-0479">Metal-binding</keyword>
<feature type="binding site" evidence="1">
    <location>
        <position position="117"/>
    </location>
    <ligand>
        <name>Mg(2+)</name>
        <dbReference type="ChEBI" id="CHEBI:18420"/>
        <label>1</label>
        <note>catalytic</note>
    </ligand>
</feature>
<dbReference type="GO" id="GO:0008934">
    <property type="term" value="F:inositol monophosphate 1-phosphatase activity"/>
    <property type="evidence" value="ECO:0007669"/>
    <property type="project" value="TreeGrafter"/>
</dbReference>
<comment type="cofactor">
    <cofactor evidence="1">
        <name>Mg(2+)</name>
        <dbReference type="ChEBI" id="CHEBI:18420"/>
    </cofactor>
</comment>
<protein>
    <recommendedName>
        <fullName evidence="4">Inositol monophosphatase</fullName>
    </recommendedName>
</protein>
<keyword evidence="1" id="KW-0460">Magnesium</keyword>
<feature type="binding site" evidence="1">
    <location>
        <position position="114"/>
    </location>
    <ligand>
        <name>Mg(2+)</name>
        <dbReference type="ChEBI" id="CHEBI:18420"/>
        <label>1</label>
        <note>catalytic</note>
    </ligand>
</feature>
<dbReference type="PANTHER" id="PTHR20854">
    <property type="entry name" value="INOSITOL MONOPHOSPHATASE"/>
    <property type="match status" value="1"/>
</dbReference>
<dbReference type="GO" id="GO:0046872">
    <property type="term" value="F:metal ion binding"/>
    <property type="evidence" value="ECO:0007669"/>
    <property type="project" value="UniProtKB-KW"/>
</dbReference>
<dbReference type="Pfam" id="PF00459">
    <property type="entry name" value="Inositol_P"/>
    <property type="match status" value="1"/>
</dbReference>
<dbReference type="PRINTS" id="PR00377">
    <property type="entry name" value="IMPHPHTASES"/>
</dbReference>
<name>A0A1F5SJF3_9BACT</name>
<evidence type="ECO:0008006" key="4">
    <source>
        <dbReference type="Google" id="ProtNLM"/>
    </source>
</evidence>
<accession>A0A1F5SJF3</accession>
<dbReference type="GO" id="GO:0006020">
    <property type="term" value="P:inositol metabolic process"/>
    <property type="evidence" value="ECO:0007669"/>
    <property type="project" value="TreeGrafter"/>
</dbReference>
<proteinExistence type="predicted"/>
<dbReference type="Gene3D" id="3.30.540.10">
    <property type="entry name" value="Fructose-1,6-Bisphosphatase, subunit A, domain 1"/>
    <property type="match status" value="1"/>
</dbReference>
<gene>
    <name evidence="2" type="ORF">A2227_06190</name>
</gene>
<reference evidence="2 3" key="1">
    <citation type="journal article" date="2016" name="Nat. Commun.">
        <title>Thousands of microbial genomes shed light on interconnected biogeochemical processes in an aquifer system.</title>
        <authorList>
            <person name="Anantharaman K."/>
            <person name="Brown C.T."/>
            <person name="Hug L.A."/>
            <person name="Sharon I."/>
            <person name="Castelle C.J."/>
            <person name="Probst A.J."/>
            <person name="Thomas B.C."/>
            <person name="Singh A."/>
            <person name="Wilkins M.J."/>
            <person name="Karaoz U."/>
            <person name="Brodie E.L."/>
            <person name="Williams K.H."/>
            <person name="Hubbard S.S."/>
            <person name="Banfield J.F."/>
        </authorList>
    </citation>
    <scope>NUCLEOTIDE SEQUENCE [LARGE SCALE GENOMIC DNA]</scope>
</reference>
<evidence type="ECO:0000256" key="1">
    <source>
        <dbReference type="PIRSR" id="PIRSR600760-2"/>
    </source>
</evidence>
<dbReference type="EMBL" id="MFGB01000013">
    <property type="protein sequence ID" value="OGF26848.1"/>
    <property type="molecule type" value="Genomic_DNA"/>
</dbReference>